<dbReference type="AlphaFoldDB" id="A0A2M8G7W3"/>
<evidence type="ECO:0000259" key="1">
    <source>
        <dbReference type="Pfam" id="PF12706"/>
    </source>
</evidence>
<dbReference type="InterPro" id="IPR036866">
    <property type="entry name" value="RibonucZ/Hydroxyglut_hydro"/>
</dbReference>
<dbReference type="PANTHER" id="PTHR46018">
    <property type="entry name" value="ZINC PHOSPHODIESTERASE ELAC PROTEIN 1"/>
    <property type="match status" value="1"/>
</dbReference>
<accession>A0A2M8G7W3</accession>
<reference evidence="3" key="1">
    <citation type="submission" date="2017-09" db="EMBL/GenBank/DDBJ databases">
        <title>Depth-based differentiation of microbial function through sediment-hosted aquifers and enrichment of novel symbionts in the deep terrestrial subsurface.</title>
        <authorList>
            <person name="Probst A.J."/>
            <person name="Ladd B."/>
            <person name="Jarett J.K."/>
            <person name="Geller-Mcgrath D.E."/>
            <person name="Sieber C.M.K."/>
            <person name="Emerson J.B."/>
            <person name="Anantharaman K."/>
            <person name="Thomas B.C."/>
            <person name="Malmstrom R."/>
            <person name="Stieglmeier M."/>
            <person name="Klingl A."/>
            <person name="Woyke T."/>
            <person name="Ryan C.M."/>
            <person name="Banfield J.F."/>
        </authorList>
    </citation>
    <scope>NUCLEOTIDE SEQUENCE [LARGE SCALE GENOMIC DNA]</scope>
</reference>
<organism evidence="2 3">
    <name type="scientific">candidate division WWE3 bacterium CG_4_8_14_3_um_filter_42_11</name>
    <dbReference type="NCBI Taxonomy" id="1975076"/>
    <lineage>
        <taxon>Bacteria</taxon>
        <taxon>Katanobacteria</taxon>
    </lineage>
</organism>
<comment type="caution">
    <text evidence="2">The sequence shown here is derived from an EMBL/GenBank/DDBJ whole genome shotgun (WGS) entry which is preliminary data.</text>
</comment>
<dbReference type="GO" id="GO:0042781">
    <property type="term" value="F:3'-tRNA processing endoribonuclease activity"/>
    <property type="evidence" value="ECO:0007669"/>
    <property type="project" value="TreeGrafter"/>
</dbReference>
<gene>
    <name evidence="2" type="ORF">CO015_01000</name>
</gene>
<dbReference type="Pfam" id="PF12706">
    <property type="entry name" value="Lactamase_B_2"/>
    <property type="match status" value="1"/>
</dbReference>
<evidence type="ECO:0000313" key="2">
    <source>
        <dbReference type="EMBL" id="PJC69263.1"/>
    </source>
</evidence>
<feature type="domain" description="Metallo-beta-lactamase" evidence="1">
    <location>
        <begin position="32"/>
        <end position="238"/>
    </location>
</feature>
<dbReference type="InterPro" id="IPR001279">
    <property type="entry name" value="Metallo-B-lactamas"/>
</dbReference>
<dbReference type="Gene3D" id="3.60.15.10">
    <property type="entry name" value="Ribonuclease Z/Hydroxyacylglutathione hydrolase-like"/>
    <property type="match status" value="1"/>
</dbReference>
<evidence type="ECO:0000313" key="3">
    <source>
        <dbReference type="Proteomes" id="UP000229438"/>
    </source>
</evidence>
<dbReference type="SUPFAM" id="SSF56281">
    <property type="entry name" value="Metallo-hydrolase/oxidoreductase"/>
    <property type="match status" value="1"/>
</dbReference>
<protein>
    <recommendedName>
        <fullName evidence="1">Metallo-beta-lactamase domain-containing protein</fullName>
    </recommendedName>
</protein>
<dbReference type="PANTHER" id="PTHR46018:SF2">
    <property type="entry name" value="ZINC PHOSPHODIESTERASE ELAC PROTEIN 1"/>
    <property type="match status" value="1"/>
</dbReference>
<sequence length="272" mass="30675">MKITFLGTGATCPDLLNATSLAVQPKNHQGYLLVDTGWGGSIFRELKDCGYNPQDLEAVFLSHIHMDHSLGLPLLYSRLGNIKKVLYTDQKLCDVLTSKNIWEMIETIIYSTGSIEREPIRKNLPLINISHKNIIRNAYGFESLEFFKTRHEKKKPGRLPTESYGIVIRSGGKKVVYPSDTVPLPITVEKARQADLLIHEVFCPIDSKLAEKSGHFPAIDVGKIAQSARVKKLVLTHFVAEFITQQEKMKEAAQRYFKGEIILSEDHLSLEI</sequence>
<proteinExistence type="predicted"/>
<dbReference type="EMBL" id="PFQS01000018">
    <property type="protein sequence ID" value="PJC69263.1"/>
    <property type="molecule type" value="Genomic_DNA"/>
</dbReference>
<dbReference type="Proteomes" id="UP000229438">
    <property type="component" value="Unassembled WGS sequence"/>
</dbReference>
<name>A0A2M8G7W3_UNCKA</name>